<protein>
    <submittedName>
        <fullName evidence="3">Nuclear transport factor 2 family protein</fullName>
    </submittedName>
</protein>
<keyword evidence="1" id="KW-0732">Signal</keyword>
<evidence type="ECO:0000256" key="1">
    <source>
        <dbReference type="SAM" id="SignalP"/>
    </source>
</evidence>
<keyword evidence="4" id="KW-1185">Reference proteome</keyword>
<dbReference type="Proteomes" id="UP001495147">
    <property type="component" value="Unassembled WGS sequence"/>
</dbReference>
<reference evidence="3 4" key="1">
    <citation type="submission" date="2024-05" db="EMBL/GenBank/DDBJ databases">
        <title>Roseateles sp. DJS-2-20 16S ribosomal RNA gene Genome sequencing and assembly.</title>
        <authorList>
            <person name="Woo H."/>
        </authorList>
    </citation>
    <scope>NUCLEOTIDE SEQUENCE [LARGE SCALE GENOMIC DNA]</scope>
    <source>
        <strain evidence="3 4">DJS-2-20</strain>
    </source>
</reference>
<sequence>MKRRHALLASTLPGAALAASTPAPAWLSPEDQARRKAEVTATETAFAASMAARDPKAFQSFLAPDTVFGMGRNPAMGIEAVMKVWLPFFEGPKAPFSWKPDFVMLAPTGELAYSSGPVYNPEGKLINRFHSTWRRKAGGGWEIVFDQGEAVCGT</sequence>
<name>A0ABV0G443_9BURK</name>
<proteinExistence type="predicted"/>
<feature type="chain" id="PRO_5046631722" evidence="1">
    <location>
        <begin position="19"/>
        <end position="154"/>
    </location>
</feature>
<dbReference type="SUPFAM" id="SSF54427">
    <property type="entry name" value="NTF2-like"/>
    <property type="match status" value="1"/>
</dbReference>
<dbReference type="Pfam" id="PF14534">
    <property type="entry name" value="DUF4440"/>
    <property type="match status" value="1"/>
</dbReference>
<dbReference type="RefSeq" id="WP_347705332.1">
    <property type="nucleotide sequence ID" value="NZ_JBDPZD010000003.1"/>
</dbReference>
<accession>A0ABV0G443</accession>
<evidence type="ECO:0000313" key="4">
    <source>
        <dbReference type="Proteomes" id="UP001495147"/>
    </source>
</evidence>
<evidence type="ECO:0000259" key="2">
    <source>
        <dbReference type="Pfam" id="PF14534"/>
    </source>
</evidence>
<comment type="caution">
    <text evidence="3">The sequence shown here is derived from an EMBL/GenBank/DDBJ whole genome shotgun (WGS) entry which is preliminary data.</text>
</comment>
<organism evidence="3 4">
    <name type="scientific">Roseateles paludis</name>
    <dbReference type="NCBI Taxonomy" id="3145238"/>
    <lineage>
        <taxon>Bacteria</taxon>
        <taxon>Pseudomonadati</taxon>
        <taxon>Pseudomonadota</taxon>
        <taxon>Betaproteobacteria</taxon>
        <taxon>Burkholderiales</taxon>
        <taxon>Sphaerotilaceae</taxon>
        <taxon>Roseateles</taxon>
    </lineage>
</organism>
<gene>
    <name evidence="3" type="ORF">ABDJ85_13640</name>
</gene>
<dbReference type="EMBL" id="JBDPZD010000003">
    <property type="protein sequence ID" value="MEO3692517.1"/>
    <property type="molecule type" value="Genomic_DNA"/>
</dbReference>
<evidence type="ECO:0000313" key="3">
    <source>
        <dbReference type="EMBL" id="MEO3692517.1"/>
    </source>
</evidence>
<dbReference type="InterPro" id="IPR027843">
    <property type="entry name" value="DUF4440"/>
</dbReference>
<dbReference type="Gene3D" id="3.10.450.50">
    <property type="match status" value="1"/>
</dbReference>
<feature type="signal peptide" evidence="1">
    <location>
        <begin position="1"/>
        <end position="18"/>
    </location>
</feature>
<feature type="domain" description="DUF4440" evidence="2">
    <location>
        <begin position="39"/>
        <end position="143"/>
    </location>
</feature>
<dbReference type="InterPro" id="IPR032710">
    <property type="entry name" value="NTF2-like_dom_sf"/>
</dbReference>